<accession>A0ACB9TWF8</accession>
<dbReference type="Proteomes" id="UP001056778">
    <property type="component" value="Chromosome 1"/>
</dbReference>
<evidence type="ECO:0000313" key="1">
    <source>
        <dbReference type="EMBL" id="KAI4471189.1"/>
    </source>
</evidence>
<keyword evidence="1" id="KW-0812">Transmembrane</keyword>
<sequence length="348" mass="41810">MNIVEIHKITDCFYCYFRYVSTTNKTSKPLYKRDEAKKFRFYIVNRYVEFLMKYETAMEKRFPSAVRVYRMFMDGIKLFYKDVKDYLKIVRSLNKKENKLMDLTRSEIELYYQMPKDMVKVAPILVLSLLPFANYVIFPLAYFFPRHLLCSHFWNLQQKAEFRITILQQRLIHNRPVFRHLQAPLPQLKDNQLYDKWNAILASLGSGSHPTTEEILACKKLFMGKPFHLFYLKSNHVKHLLLMHDMHRLWFRRSRLAERAAILLAIDRAILREGGLENMPTEALRNACLMRGLNPLNMKKEDMVNWLLMWLTISNEIDKYSYSLLLHCPILLAYNHPTNWQLIYRYKK</sequence>
<keyword evidence="1" id="KW-0472">Membrane</keyword>
<name>A0ACB9TWF8_HOLOL</name>
<organism evidence="1 2">
    <name type="scientific">Holotrichia oblita</name>
    <name type="common">Chafer beetle</name>
    <dbReference type="NCBI Taxonomy" id="644536"/>
    <lineage>
        <taxon>Eukaryota</taxon>
        <taxon>Metazoa</taxon>
        <taxon>Ecdysozoa</taxon>
        <taxon>Arthropoda</taxon>
        <taxon>Hexapoda</taxon>
        <taxon>Insecta</taxon>
        <taxon>Pterygota</taxon>
        <taxon>Neoptera</taxon>
        <taxon>Endopterygota</taxon>
        <taxon>Coleoptera</taxon>
        <taxon>Polyphaga</taxon>
        <taxon>Scarabaeiformia</taxon>
        <taxon>Scarabaeidae</taxon>
        <taxon>Melolonthinae</taxon>
        <taxon>Holotrichia</taxon>
    </lineage>
</organism>
<keyword evidence="2" id="KW-1185">Reference proteome</keyword>
<protein>
    <submittedName>
        <fullName evidence="1">Leucine zipper-ef-hand containing transmembrane protein</fullName>
    </submittedName>
</protein>
<reference evidence="1" key="1">
    <citation type="submission" date="2022-04" db="EMBL/GenBank/DDBJ databases">
        <title>Chromosome-scale genome assembly of Holotrichia oblita Faldermann.</title>
        <authorList>
            <person name="Rongchong L."/>
        </authorList>
    </citation>
    <scope>NUCLEOTIDE SEQUENCE</scope>
    <source>
        <strain evidence="1">81SQS9</strain>
    </source>
</reference>
<proteinExistence type="predicted"/>
<comment type="caution">
    <text evidence="1">The sequence shown here is derived from an EMBL/GenBank/DDBJ whole genome shotgun (WGS) entry which is preliminary data.</text>
</comment>
<gene>
    <name evidence="1" type="ORF">MML48_1g18001</name>
</gene>
<dbReference type="EMBL" id="CM043015">
    <property type="protein sequence ID" value="KAI4471189.1"/>
    <property type="molecule type" value="Genomic_DNA"/>
</dbReference>
<evidence type="ECO:0000313" key="2">
    <source>
        <dbReference type="Proteomes" id="UP001056778"/>
    </source>
</evidence>